<dbReference type="EMBL" id="PRDK01000001">
    <property type="protein sequence ID" value="MBE8712237.1"/>
    <property type="molecule type" value="Genomic_DNA"/>
</dbReference>
<accession>A0A928UT40</accession>
<evidence type="ECO:0000313" key="3">
    <source>
        <dbReference type="Proteomes" id="UP000616201"/>
    </source>
</evidence>
<comment type="caution">
    <text evidence="2">The sequence shown here is derived from an EMBL/GenBank/DDBJ whole genome shotgun (WGS) entry which is preliminary data.</text>
</comment>
<dbReference type="InterPro" id="IPR037473">
    <property type="entry name" value="Lcp-like"/>
</dbReference>
<keyword evidence="3" id="KW-1185">Reference proteome</keyword>
<sequence length="393" mass="45688">METVPFRYRQNTSSFAHYWTEGIGKDLLENLGFQPDIKNADQFVPYLFKWDNPADQVVFDLYQKIGFPNGNRALSNYISKKYVDSDEKKAFDQLFDSFTIEPDWVDFSRIRKGAELSRRAGISALIVLRDYCLMGGYESSAINKPLIYTGALKKGAVKRLTDTVEFWVQITKEDALRNHAEGFKQVMMTRMIHAYSRVNILQHSDWDSHKWGIPINQWDLLATQLGFSLVFLVGLRRMGFQPSEEEIDGLFHKWKYIGYLLGIPLELLPETEAEAIEALYYWTMTQANGDADSKALAKALQNEPLEANYPKNELMRKFMREVHLYYNYYLLGDYSCNLLELPKTTVGKLAIVNIWKYKKLEKNMHLDEVRQKAILDGGNEQENVRVIYQTFNK</sequence>
<dbReference type="Pfam" id="PF09995">
    <property type="entry name" value="MPAB_Lcp_cat"/>
    <property type="match status" value="1"/>
</dbReference>
<protein>
    <submittedName>
        <fullName evidence="2">DUF2236 domain-containing protein</fullName>
    </submittedName>
</protein>
<name>A0A928UT40_9SPHI</name>
<feature type="domain" description="ER-bound oxygenase mpaB/mpaB'/Rubber oxygenase catalytic" evidence="1">
    <location>
        <begin position="140"/>
        <end position="345"/>
    </location>
</feature>
<organism evidence="2 3">
    <name type="scientific">Sphingobacterium hungaricum</name>
    <dbReference type="NCBI Taxonomy" id="2082723"/>
    <lineage>
        <taxon>Bacteria</taxon>
        <taxon>Pseudomonadati</taxon>
        <taxon>Bacteroidota</taxon>
        <taxon>Sphingobacteriia</taxon>
        <taxon>Sphingobacteriales</taxon>
        <taxon>Sphingobacteriaceae</taxon>
        <taxon>Sphingobacterium</taxon>
    </lineage>
</organism>
<reference evidence="2" key="1">
    <citation type="submission" date="2018-02" db="EMBL/GenBank/DDBJ databases">
        <authorList>
            <person name="Vasarhelyi B.M."/>
            <person name="Deshmukh S."/>
            <person name="Balint B."/>
            <person name="Kukolya J."/>
        </authorList>
    </citation>
    <scope>NUCLEOTIDE SEQUENCE</scope>
    <source>
        <strain evidence="2">KB22</strain>
    </source>
</reference>
<dbReference type="RefSeq" id="WP_196934580.1">
    <property type="nucleotide sequence ID" value="NZ_MU158698.1"/>
</dbReference>
<dbReference type="Proteomes" id="UP000616201">
    <property type="component" value="Unassembled WGS sequence"/>
</dbReference>
<evidence type="ECO:0000313" key="2">
    <source>
        <dbReference type="EMBL" id="MBE8712237.1"/>
    </source>
</evidence>
<dbReference type="InterPro" id="IPR018713">
    <property type="entry name" value="MPAB/Lcp_cat_dom"/>
</dbReference>
<gene>
    <name evidence="2" type="ORF">C4F49_00905</name>
</gene>
<dbReference type="AlphaFoldDB" id="A0A928UT40"/>
<dbReference type="GO" id="GO:0016491">
    <property type="term" value="F:oxidoreductase activity"/>
    <property type="evidence" value="ECO:0007669"/>
    <property type="project" value="InterPro"/>
</dbReference>
<proteinExistence type="predicted"/>
<dbReference type="PANTHER" id="PTHR37539">
    <property type="entry name" value="SECRETED PROTEIN-RELATED"/>
    <property type="match status" value="1"/>
</dbReference>
<dbReference type="PANTHER" id="PTHR37539:SF1">
    <property type="entry name" value="ER-BOUND OXYGENASE MPAB_MPAB'_RUBBER OXYGENASE CATALYTIC DOMAIN-CONTAINING PROTEIN"/>
    <property type="match status" value="1"/>
</dbReference>
<evidence type="ECO:0000259" key="1">
    <source>
        <dbReference type="Pfam" id="PF09995"/>
    </source>
</evidence>